<dbReference type="PANTHER" id="PTHR34439:SF1">
    <property type="entry name" value="CENTROBIN"/>
    <property type="match status" value="1"/>
</dbReference>
<dbReference type="KEGG" id="nve:5506661"/>
<feature type="non-terminal residue" evidence="2">
    <location>
        <position position="1"/>
    </location>
</feature>
<dbReference type="GO" id="GO:1902017">
    <property type="term" value="P:regulation of cilium assembly"/>
    <property type="evidence" value="ECO:0007669"/>
    <property type="project" value="InterPro"/>
</dbReference>
<organism evidence="2 3">
    <name type="scientific">Nematostella vectensis</name>
    <name type="common">Starlet sea anemone</name>
    <dbReference type="NCBI Taxonomy" id="45351"/>
    <lineage>
        <taxon>Eukaryota</taxon>
        <taxon>Metazoa</taxon>
        <taxon>Cnidaria</taxon>
        <taxon>Anthozoa</taxon>
        <taxon>Hexacorallia</taxon>
        <taxon>Actiniaria</taxon>
        <taxon>Edwardsiidae</taxon>
        <taxon>Nematostella</taxon>
    </lineage>
</organism>
<name>A7SM35_NEMVE</name>
<feature type="compositionally biased region" description="Basic and acidic residues" evidence="1">
    <location>
        <begin position="95"/>
        <end position="111"/>
    </location>
</feature>
<dbReference type="HOGENOM" id="CLU_2090825_0_0_1"/>
<dbReference type="AlphaFoldDB" id="A7SM35"/>
<dbReference type="PANTHER" id="PTHR34439">
    <property type="entry name" value="CENTROBIN"/>
    <property type="match status" value="1"/>
</dbReference>
<dbReference type="InParanoid" id="A7SM35"/>
<reference evidence="2 3" key="1">
    <citation type="journal article" date="2007" name="Science">
        <title>Sea anemone genome reveals ancestral eumetazoan gene repertoire and genomic organization.</title>
        <authorList>
            <person name="Putnam N.H."/>
            <person name="Srivastava M."/>
            <person name="Hellsten U."/>
            <person name="Dirks B."/>
            <person name="Chapman J."/>
            <person name="Salamov A."/>
            <person name="Terry A."/>
            <person name="Shapiro H."/>
            <person name="Lindquist E."/>
            <person name="Kapitonov V.V."/>
            <person name="Jurka J."/>
            <person name="Genikhovich G."/>
            <person name="Grigoriev I.V."/>
            <person name="Lucas S.M."/>
            <person name="Steele R.E."/>
            <person name="Finnerty J.R."/>
            <person name="Technau U."/>
            <person name="Martindale M.Q."/>
            <person name="Rokhsar D.S."/>
        </authorList>
    </citation>
    <scope>NUCLEOTIDE SEQUENCE [LARGE SCALE GENOMIC DNA]</scope>
    <source>
        <strain evidence="3">CH2 X CH6</strain>
    </source>
</reference>
<keyword evidence="3" id="KW-1185">Reference proteome</keyword>
<dbReference type="EMBL" id="DS469704">
    <property type="protein sequence ID" value="EDO35241.1"/>
    <property type="molecule type" value="Genomic_DNA"/>
</dbReference>
<dbReference type="InterPro" id="IPR038923">
    <property type="entry name" value="Centrobin"/>
</dbReference>
<dbReference type="GO" id="GO:0007099">
    <property type="term" value="P:centriole replication"/>
    <property type="evidence" value="ECO:0007669"/>
    <property type="project" value="InterPro"/>
</dbReference>
<proteinExistence type="predicted"/>
<sequence length="117" mass="13729">KHCEQQIQELHGKLLETQQELAVAVSSERKKDVMIEQLDKTLAKVVDGWKKHENEKVNVINTLKQEREMQEKSHKQQQEMLLQFEKELSQAVEALTKEQERASQAEKEKESFVSSHF</sequence>
<dbReference type="eggNOG" id="ENOG502QRRG">
    <property type="taxonomic scope" value="Eukaryota"/>
</dbReference>
<evidence type="ECO:0000313" key="2">
    <source>
        <dbReference type="EMBL" id="EDO35241.1"/>
    </source>
</evidence>
<protein>
    <submittedName>
        <fullName evidence="2">Uncharacterized protein</fullName>
    </submittedName>
</protein>
<evidence type="ECO:0000313" key="3">
    <source>
        <dbReference type="Proteomes" id="UP000001593"/>
    </source>
</evidence>
<dbReference type="PhylomeDB" id="A7SM35"/>
<gene>
    <name evidence="2" type="ORF">NEMVEDRAFT_v1g123254</name>
</gene>
<dbReference type="Proteomes" id="UP000001593">
    <property type="component" value="Unassembled WGS sequence"/>
</dbReference>
<evidence type="ECO:0000256" key="1">
    <source>
        <dbReference type="SAM" id="MobiDB-lite"/>
    </source>
</evidence>
<accession>A7SM35</accession>
<feature type="region of interest" description="Disordered" evidence="1">
    <location>
        <begin position="95"/>
        <end position="117"/>
    </location>
</feature>